<evidence type="ECO:0000313" key="5">
    <source>
        <dbReference type="Proteomes" id="UP000398217"/>
    </source>
</evidence>
<name>A0A5M4B779_9FLAO</name>
<dbReference type="InterPro" id="IPR012997">
    <property type="entry name" value="RplA"/>
</dbReference>
<dbReference type="SUPFAM" id="SSF50685">
    <property type="entry name" value="Barwin-like endoglucanases"/>
    <property type="match status" value="1"/>
</dbReference>
<organism evidence="4 5">
    <name type="scientific">Capnocytophaga felis</name>
    <dbReference type="NCBI Taxonomy" id="2267611"/>
    <lineage>
        <taxon>Bacteria</taxon>
        <taxon>Pseudomonadati</taxon>
        <taxon>Bacteroidota</taxon>
        <taxon>Flavobacteriia</taxon>
        <taxon>Flavobacteriales</taxon>
        <taxon>Flavobacteriaceae</taxon>
        <taxon>Capnocytophaga</taxon>
    </lineage>
</organism>
<accession>A0A5M4B779</accession>
<protein>
    <recommendedName>
        <fullName evidence="3">RlpA-like protein double-psi beta-barrel domain-containing protein</fullName>
    </recommendedName>
</protein>
<dbReference type="EMBL" id="BLBC01000005">
    <property type="protein sequence ID" value="GET45459.1"/>
    <property type="molecule type" value="Genomic_DNA"/>
</dbReference>
<dbReference type="CDD" id="cd22268">
    <property type="entry name" value="DPBB_RlpA-like"/>
    <property type="match status" value="1"/>
</dbReference>
<dbReference type="Proteomes" id="UP000398217">
    <property type="component" value="Unassembled WGS sequence"/>
</dbReference>
<sequence>MKNTLIFDEGCNFFILKKFWEDSGKINIFAYKNEEMKQTITKLLTLLFLIGSVTACSGQKVYNENSKKQTVKTNRAKAHKKKVSTNKKSTKPQKKSVSKKITHQQEAKSAPVKNAVLLPTETYKKQVIATYYHDKFNGRKTANGTIFDNTKQTAAHRTLPFGTVVKVINRINGKWIYVTINDRGPVKKTREIDLTRRAFMDITDNKNKGELLVDIEIVKEN</sequence>
<dbReference type="InterPro" id="IPR009009">
    <property type="entry name" value="RlpA-like_DPBB"/>
</dbReference>
<feature type="domain" description="RlpA-like protein double-psi beta-barrel" evidence="3">
    <location>
        <begin position="126"/>
        <end position="210"/>
    </location>
</feature>
<comment type="caution">
    <text evidence="4">The sequence shown here is derived from an EMBL/GenBank/DDBJ whole genome shotgun (WGS) entry which is preliminary data.</text>
</comment>
<feature type="region of interest" description="Disordered" evidence="2">
    <location>
        <begin position="67"/>
        <end position="108"/>
    </location>
</feature>
<evidence type="ECO:0000313" key="4">
    <source>
        <dbReference type="EMBL" id="GET45459.1"/>
    </source>
</evidence>
<keyword evidence="5" id="KW-1185">Reference proteome</keyword>
<dbReference type="NCBIfam" id="TIGR00413">
    <property type="entry name" value="rlpA"/>
    <property type="match status" value="1"/>
</dbReference>
<evidence type="ECO:0000259" key="3">
    <source>
        <dbReference type="Pfam" id="PF03330"/>
    </source>
</evidence>
<dbReference type="PANTHER" id="PTHR34183:SF8">
    <property type="entry name" value="ENDOLYTIC PEPTIDOGLYCAN TRANSGLYCOSYLASE RLPA-RELATED"/>
    <property type="match status" value="1"/>
</dbReference>
<feature type="compositionally biased region" description="Basic residues" evidence="2">
    <location>
        <begin position="74"/>
        <end position="102"/>
    </location>
</feature>
<dbReference type="InterPro" id="IPR036908">
    <property type="entry name" value="RlpA-like_sf"/>
</dbReference>
<dbReference type="PANTHER" id="PTHR34183">
    <property type="entry name" value="ENDOLYTIC PEPTIDOGLYCAN TRANSGLYCOSYLASE RLPA"/>
    <property type="match status" value="1"/>
</dbReference>
<evidence type="ECO:0000256" key="2">
    <source>
        <dbReference type="SAM" id="MobiDB-lite"/>
    </source>
</evidence>
<proteinExistence type="inferred from homology"/>
<dbReference type="Pfam" id="PF03330">
    <property type="entry name" value="DPBB_1"/>
    <property type="match status" value="1"/>
</dbReference>
<reference evidence="5" key="1">
    <citation type="journal article" date="2020" name="Int. J. Syst. Evol. Microbiol.">
        <title>Capnocytophaga felis sp. nov. isolated from the feline oral cavity.</title>
        <authorList>
            <person name="Suzuki M."/>
            <person name="Umeda K."/>
            <person name="Kimura M."/>
            <person name="Imaoka K."/>
            <person name="Morikawa S."/>
            <person name="Maeda K."/>
        </authorList>
    </citation>
    <scope>NUCLEOTIDE SEQUENCE [LARGE SCALE GENOMIC DNA]</scope>
    <source>
        <strain evidence="5">KC07070</strain>
    </source>
</reference>
<comment type="similarity">
    <text evidence="1">Belongs to the RlpA family.</text>
</comment>
<dbReference type="AlphaFoldDB" id="A0A5M4B779"/>
<dbReference type="Gene3D" id="2.40.40.10">
    <property type="entry name" value="RlpA-like domain"/>
    <property type="match status" value="1"/>
</dbReference>
<evidence type="ECO:0000256" key="1">
    <source>
        <dbReference type="RuleBase" id="RU003495"/>
    </source>
</evidence>
<gene>
    <name evidence="4" type="ORF">RCZ01_07610</name>
</gene>